<protein>
    <submittedName>
        <fullName evidence="1">Uncharacterized protein</fullName>
    </submittedName>
</protein>
<keyword evidence="2" id="KW-1185">Reference proteome</keyword>
<organism evidence="1 2">
    <name type="scientific">Apiospora arundinis</name>
    <dbReference type="NCBI Taxonomy" id="335852"/>
    <lineage>
        <taxon>Eukaryota</taxon>
        <taxon>Fungi</taxon>
        <taxon>Dikarya</taxon>
        <taxon>Ascomycota</taxon>
        <taxon>Pezizomycotina</taxon>
        <taxon>Sordariomycetes</taxon>
        <taxon>Xylariomycetidae</taxon>
        <taxon>Amphisphaeriales</taxon>
        <taxon>Apiosporaceae</taxon>
        <taxon>Apiospora</taxon>
    </lineage>
</organism>
<gene>
    <name evidence="1" type="ORF">PGQ11_010029</name>
</gene>
<accession>A0ABR2I9F7</accession>
<reference evidence="1 2" key="1">
    <citation type="journal article" date="2024" name="IMA Fungus">
        <title>Apiospora arundinis, a panoply of carbohydrate-active enzymes and secondary metabolites.</title>
        <authorList>
            <person name="Sorensen T."/>
            <person name="Petersen C."/>
            <person name="Muurmann A.T."/>
            <person name="Christiansen J.V."/>
            <person name="Brundto M.L."/>
            <person name="Overgaard C.K."/>
            <person name="Boysen A.T."/>
            <person name="Wollenberg R.D."/>
            <person name="Larsen T.O."/>
            <person name="Sorensen J.L."/>
            <person name="Nielsen K.L."/>
            <person name="Sondergaard T.E."/>
        </authorList>
    </citation>
    <scope>NUCLEOTIDE SEQUENCE [LARGE SCALE GENOMIC DNA]</scope>
    <source>
        <strain evidence="1 2">AAU 773</strain>
    </source>
</reference>
<evidence type="ECO:0000313" key="2">
    <source>
        <dbReference type="Proteomes" id="UP001390339"/>
    </source>
</evidence>
<sequence length="190" mass="20669">MATDATVFVLESRTFRLGSVLPDDPDSGHDEFVCTRPDNFNKDVCPPTSLAVMAITYARHRAERATDIHRYSQNEEKLIEMRGILRHSTPTPVRLSDPAIELEDITQRRVLGIAVAGQNERTAHSSGPITALSSVTSAKVAKSSHSDSTAFVPNPEAAPAAEVAPASRQGLHHQSIFLGSIKKPIGYRMN</sequence>
<evidence type="ECO:0000313" key="1">
    <source>
        <dbReference type="EMBL" id="KAK8859295.1"/>
    </source>
</evidence>
<dbReference type="Proteomes" id="UP001390339">
    <property type="component" value="Unassembled WGS sequence"/>
</dbReference>
<comment type="caution">
    <text evidence="1">The sequence shown here is derived from an EMBL/GenBank/DDBJ whole genome shotgun (WGS) entry which is preliminary data.</text>
</comment>
<name>A0ABR2I9F7_9PEZI</name>
<proteinExistence type="predicted"/>
<dbReference type="EMBL" id="JAPCWZ010000006">
    <property type="protein sequence ID" value="KAK8859295.1"/>
    <property type="molecule type" value="Genomic_DNA"/>
</dbReference>